<dbReference type="InParanoid" id="D8PL96"/>
<dbReference type="KEGG" id="scm:SCHCO_01338048"/>
<evidence type="ECO:0000313" key="2">
    <source>
        <dbReference type="EMBL" id="EFJ02730.1"/>
    </source>
</evidence>
<keyword evidence="3" id="KW-1185">Reference proteome</keyword>
<name>D8PL96_SCHCM</name>
<dbReference type="EMBL" id="GL377302">
    <property type="protein sequence ID" value="EFJ02730.1"/>
    <property type="molecule type" value="Genomic_DNA"/>
</dbReference>
<dbReference type="OrthoDB" id="10283051at2759"/>
<evidence type="ECO:0000256" key="1">
    <source>
        <dbReference type="SAM" id="MobiDB-lite"/>
    </source>
</evidence>
<gene>
    <name evidence="2" type="ORF">SCHCODRAFT_104611</name>
</gene>
<organism evidence="3">
    <name type="scientific">Schizophyllum commune (strain H4-8 / FGSC 9210)</name>
    <name type="common">Split gill fungus</name>
    <dbReference type="NCBI Taxonomy" id="578458"/>
    <lineage>
        <taxon>Eukaryota</taxon>
        <taxon>Fungi</taxon>
        <taxon>Dikarya</taxon>
        <taxon>Basidiomycota</taxon>
        <taxon>Agaricomycotina</taxon>
        <taxon>Agaricomycetes</taxon>
        <taxon>Agaricomycetidae</taxon>
        <taxon>Agaricales</taxon>
        <taxon>Schizophyllaceae</taxon>
        <taxon>Schizophyllum</taxon>
    </lineage>
</organism>
<feature type="region of interest" description="Disordered" evidence="1">
    <location>
        <begin position="107"/>
        <end position="130"/>
    </location>
</feature>
<dbReference type="Proteomes" id="UP000007431">
    <property type="component" value="Unassembled WGS sequence"/>
</dbReference>
<dbReference type="GeneID" id="9597696"/>
<evidence type="ECO:0000313" key="3">
    <source>
        <dbReference type="Proteomes" id="UP000007431"/>
    </source>
</evidence>
<dbReference type="VEuPathDB" id="FungiDB:SCHCODRAFT_01338048"/>
<protein>
    <submittedName>
        <fullName evidence="2">Uncharacterized protein</fullName>
    </submittedName>
</protein>
<dbReference type="AlphaFoldDB" id="D8PL96"/>
<sequence length="130" mass="15058">MLFPTLPARGFALLLNMQSLQNSNHRVRTDTLLLARHKTPRTMDPENLTQFRARCRESAIYGGRTRVAGMNAFYASYLPQWERITTTEWATLHRALIRNGTITKSGTWARLPRPNKKTRHPEMKTTSVEY</sequence>
<reference evidence="2 3" key="1">
    <citation type="journal article" date="2010" name="Nat. Biotechnol.">
        <title>Genome sequence of the model mushroom Schizophyllum commune.</title>
        <authorList>
            <person name="Ohm R.A."/>
            <person name="de Jong J.F."/>
            <person name="Lugones L.G."/>
            <person name="Aerts A."/>
            <person name="Kothe E."/>
            <person name="Stajich J.E."/>
            <person name="de Vries R.P."/>
            <person name="Record E."/>
            <person name="Levasseur A."/>
            <person name="Baker S.E."/>
            <person name="Bartholomew K.A."/>
            <person name="Coutinho P.M."/>
            <person name="Erdmann S."/>
            <person name="Fowler T.J."/>
            <person name="Gathman A.C."/>
            <person name="Lombard V."/>
            <person name="Henrissat B."/>
            <person name="Knabe N."/>
            <person name="Kuees U."/>
            <person name="Lilly W.W."/>
            <person name="Lindquist E."/>
            <person name="Lucas S."/>
            <person name="Magnuson J.K."/>
            <person name="Piumi F."/>
            <person name="Raudaskoski M."/>
            <person name="Salamov A."/>
            <person name="Schmutz J."/>
            <person name="Schwarze F.W.M.R."/>
            <person name="vanKuyk P.A."/>
            <person name="Horton J.S."/>
            <person name="Grigoriev I.V."/>
            <person name="Woesten H.A.B."/>
        </authorList>
    </citation>
    <scope>NUCLEOTIDE SEQUENCE [LARGE SCALE GENOMIC DNA]</scope>
    <source>
        <strain evidence="3">H4-8 / FGSC 9210</strain>
    </source>
</reference>
<proteinExistence type="predicted"/>
<dbReference type="HOGENOM" id="CLU_1939359_0_0_1"/>
<accession>D8PL96</accession>
<feature type="non-terminal residue" evidence="2">
    <location>
        <position position="130"/>
    </location>
</feature>